<keyword evidence="2" id="KW-0863">Zinc-finger</keyword>
<comment type="caution">
    <text evidence="5">The sequence shown here is derived from an EMBL/GenBank/DDBJ whole genome shotgun (WGS) entry which is preliminary data.</text>
</comment>
<dbReference type="RefSeq" id="WP_253472732.1">
    <property type="nucleotide sequence ID" value="NZ_JALJXV010000001.1"/>
</dbReference>
<accession>A0AAE3G0E7</accession>
<organism evidence="5 6">
    <name type="scientific">Natronocella acetinitrilica</name>
    <dbReference type="NCBI Taxonomy" id="414046"/>
    <lineage>
        <taxon>Bacteria</taxon>
        <taxon>Pseudomonadati</taxon>
        <taxon>Pseudomonadota</taxon>
        <taxon>Gammaproteobacteria</taxon>
        <taxon>Chromatiales</taxon>
        <taxon>Ectothiorhodospiraceae</taxon>
        <taxon>Natronocella</taxon>
    </lineage>
</organism>
<dbReference type="Pfam" id="PF24463">
    <property type="entry name" value="DUF7577"/>
    <property type="match status" value="1"/>
</dbReference>
<evidence type="ECO:0000313" key="5">
    <source>
        <dbReference type="EMBL" id="MCP1673044.1"/>
    </source>
</evidence>
<evidence type="ECO:0000256" key="2">
    <source>
        <dbReference type="ARBA" id="ARBA00022771"/>
    </source>
</evidence>
<sequence length="103" mass="11682">MKCIYSSHSPLLVSHMRNLLEAAGIRCQTRNMGLAGAAGELPPTAIWPELWVEREIDYQRAEQLVEEAQRDPPPGQSWRCPDCGETLEAQFDQCWQCGAERPR</sequence>
<dbReference type="AlphaFoldDB" id="A0AAE3G0E7"/>
<dbReference type="EMBL" id="JALJXV010000001">
    <property type="protein sequence ID" value="MCP1673044.1"/>
    <property type="molecule type" value="Genomic_DNA"/>
</dbReference>
<evidence type="ECO:0000256" key="1">
    <source>
        <dbReference type="ARBA" id="ARBA00022723"/>
    </source>
</evidence>
<dbReference type="Proteomes" id="UP001205843">
    <property type="component" value="Unassembled WGS sequence"/>
</dbReference>
<evidence type="ECO:0000313" key="6">
    <source>
        <dbReference type="Proteomes" id="UP001205843"/>
    </source>
</evidence>
<reference evidence="5" key="1">
    <citation type="submission" date="2022-03" db="EMBL/GenBank/DDBJ databases">
        <title>Genomic Encyclopedia of Type Strains, Phase III (KMG-III): the genomes of soil and plant-associated and newly described type strains.</title>
        <authorList>
            <person name="Whitman W."/>
        </authorList>
    </citation>
    <scope>NUCLEOTIDE SEQUENCE</scope>
    <source>
        <strain evidence="5">ANL 6-2</strain>
    </source>
</reference>
<protein>
    <recommendedName>
        <fullName evidence="4">RanBP2-type domain-containing protein</fullName>
    </recommendedName>
</protein>
<keyword evidence="6" id="KW-1185">Reference proteome</keyword>
<evidence type="ECO:0000259" key="4">
    <source>
        <dbReference type="PROSITE" id="PS50199"/>
    </source>
</evidence>
<feature type="domain" description="RanBP2-type" evidence="4">
    <location>
        <begin position="73"/>
        <end position="103"/>
    </location>
</feature>
<dbReference type="GO" id="GO:0008270">
    <property type="term" value="F:zinc ion binding"/>
    <property type="evidence" value="ECO:0007669"/>
    <property type="project" value="UniProtKB-KW"/>
</dbReference>
<keyword evidence="1" id="KW-0479">Metal-binding</keyword>
<dbReference type="InterPro" id="IPR055999">
    <property type="entry name" value="DUF7577"/>
</dbReference>
<gene>
    <name evidence="5" type="ORF">J2T57_000136</name>
</gene>
<dbReference type="Gene3D" id="3.30.70.790">
    <property type="entry name" value="UreE, C-terminal domain"/>
    <property type="match status" value="1"/>
</dbReference>
<dbReference type="InterPro" id="IPR018551">
    <property type="entry name" value="DUF2007"/>
</dbReference>
<proteinExistence type="predicted"/>
<keyword evidence="3" id="KW-0862">Zinc</keyword>
<dbReference type="InterPro" id="IPR001876">
    <property type="entry name" value="Znf_RanBP2"/>
</dbReference>
<evidence type="ECO:0000256" key="3">
    <source>
        <dbReference type="ARBA" id="ARBA00022833"/>
    </source>
</evidence>
<name>A0AAE3G0E7_9GAMM</name>
<dbReference type="Pfam" id="PF09413">
    <property type="entry name" value="DUF2007"/>
    <property type="match status" value="1"/>
</dbReference>
<dbReference type="PROSITE" id="PS50199">
    <property type="entry name" value="ZF_RANBP2_2"/>
    <property type="match status" value="1"/>
</dbReference>